<keyword evidence="1" id="KW-0812">Transmembrane</keyword>
<keyword evidence="1" id="KW-1133">Transmembrane helix</keyword>
<feature type="transmembrane region" description="Helical" evidence="1">
    <location>
        <begin position="111"/>
        <end position="136"/>
    </location>
</feature>
<evidence type="ECO:0000313" key="2">
    <source>
        <dbReference type="EMBL" id="VUZ94967.1"/>
    </source>
</evidence>
<evidence type="ECO:0000313" key="3">
    <source>
        <dbReference type="Proteomes" id="UP000220605"/>
    </source>
</evidence>
<dbReference type="VEuPathDB" id="PlasmoDB:PVP01_0732100"/>
<protein>
    <submittedName>
        <fullName evidence="2">Uncharacterized protein</fullName>
    </submittedName>
</protein>
<feature type="transmembrane region" description="Helical" evidence="1">
    <location>
        <begin position="89"/>
        <end position="105"/>
    </location>
</feature>
<gene>
    <name evidence="2" type="ORF">PVP01_0732100</name>
</gene>
<dbReference type="VEuPathDB" id="PlasmoDB:PVPAM_070039700"/>
<sequence length="327" mass="35851">MNRLTNLTGTKRWAAPLRMRCARCTCNHLTPQATPRREIHVLYVHKKEQHGSLPEIRAYNQRRDNSKVILLDVEKCEEEKMKKRFQKHLLGGVLLSSVCICLIEFDQIASLYGYLLSGLLLAFYTFQVYSCSSVILRAVLDVKNRQLLLYPFTLVAKRGMKKQIILSLHEIGLIRTHGKFIRMYFKGHSLLSLLFQHNVLSPLCLPRYTCAQTSEPAKGGADVLYHYDYNSFNVSAFGKGGAAGGAASTRAASTSAYAGAASFGASVGAASAFAYAGAAYSAAPPPRVRKNAEGYPLDVAEEAKLLSLLSVGGGSLGGSSSHRRWRG</sequence>
<keyword evidence="1" id="KW-0472">Membrane</keyword>
<dbReference type="EMBL" id="LT635618">
    <property type="protein sequence ID" value="VUZ94967.1"/>
    <property type="molecule type" value="Genomic_DNA"/>
</dbReference>
<dbReference type="AlphaFoldDB" id="A0A564ZU63"/>
<reference evidence="3" key="1">
    <citation type="submission" date="2016-07" db="EMBL/GenBank/DDBJ databases">
        <authorList>
            <consortium name="Pathogen Informatics"/>
        </authorList>
    </citation>
    <scope>NUCLEOTIDE SEQUENCE [LARGE SCALE GENOMIC DNA]</scope>
</reference>
<organism evidence="2 3">
    <name type="scientific">Plasmodium vivax</name>
    <name type="common">malaria parasite P. vivax</name>
    <dbReference type="NCBI Taxonomy" id="5855"/>
    <lineage>
        <taxon>Eukaryota</taxon>
        <taxon>Sar</taxon>
        <taxon>Alveolata</taxon>
        <taxon>Apicomplexa</taxon>
        <taxon>Aconoidasida</taxon>
        <taxon>Haemosporida</taxon>
        <taxon>Plasmodiidae</taxon>
        <taxon>Plasmodium</taxon>
        <taxon>Plasmodium (Plasmodium)</taxon>
    </lineage>
</organism>
<dbReference type="VEuPathDB" id="PlasmoDB:PVX_087042"/>
<accession>A0A564ZU63</accession>
<dbReference type="OrthoDB" id="372075at2759"/>
<evidence type="ECO:0000256" key="1">
    <source>
        <dbReference type="SAM" id="Phobius"/>
    </source>
</evidence>
<dbReference type="Proteomes" id="UP000220605">
    <property type="component" value="Chromosome 7"/>
</dbReference>
<dbReference type="VEuPathDB" id="PlasmoDB:PVW1_070038900"/>
<name>A0A564ZU63_PLAVI</name>
<proteinExistence type="predicted"/>